<dbReference type="InterPro" id="IPR009057">
    <property type="entry name" value="Homeodomain-like_sf"/>
</dbReference>
<dbReference type="NCBIfam" id="NF033516">
    <property type="entry name" value="transpos_IS3"/>
    <property type="match status" value="1"/>
</dbReference>
<sequence length="286" mass="32878">MRFRIVEDCRDEYPVRVLCDALGVSPSGYYAWRTRPESPRQAANRQLLDDIRRLHADHRERYGAPRIHAALWAQGRTVSRGRVERLMHRHGLRAQRPRAFRVCTTDSNHALPIAPNLLDRNFTPTAPNQVWLTDITYVPTDEGWLYLAVVLDLFSRKAIGWAMRDHLRTELPLAALTMALQRPRPAPGLLHPSDRGCQYASAAYRKALKSHGITPSMSRKGNCWDNAPMESFFGSLKSELVHHHRYATREDAKRDLFGYIEGYYNRQRLHSAIGYITPEQAERQAA</sequence>
<dbReference type="Gene3D" id="3.30.420.10">
    <property type="entry name" value="Ribonuclease H-like superfamily/Ribonuclease H"/>
    <property type="match status" value="1"/>
</dbReference>
<dbReference type="KEGG" id="abq:ABAZ39_14930"/>
<keyword evidence="2" id="KW-0614">Plasmid</keyword>
<gene>
    <name evidence="2" type="ORF">ABAZ39_14930</name>
</gene>
<feature type="domain" description="Integrase catalytic" evidence="1">
    <location>
        <begin position="123"/>
        <end position="286"/>
    </location>
</feature>
<accession>A0A060DQL2</accession>
<dbReference type="Pfam" id="PF13333">
    <property type="entry name" value="rve_2"/>
    <property type="match status" value="1"/>
</dbReference>
<evidence type="ECO:0000259" key="1">
    <source>
        <dbReference type="PROSITE" id="PS50994"/>
    </source>
</evidence>
<dbReference type="InterPro" id="IPR036397">
    <property type="entry name" value="RNaseH_sf"/>
</dbReference>
<proteinExistence type="predicted"/>
<dbReference type="PROSITE" id="PS50994">
    <property type="entry name" value="INTEGRASE"/>
    <property type="match status" value="1"/>
</dbReference>
<dbReference type="PANTHER" id="PTHR46889">
    <property type="entry name" value="TRANSPOSASE INSF FOR INSERTION SEQUENCE IS3B-RELATED"/>
    <property type="match status" value="1"/>
</dbReference>
<dbReference type="GO" id="GO:0015074">
    <property type="term" value="P:DNA integration"/>
    <property type="evidence" value="ECO:0007669"/>
    <property type="project" value="InterPro"/>
</dbReference>
<organism evidence="2 3">
    <name type="scientific">Azospirillum argentinense</name>
    <dbReference type="NCBI Taxonomy" id="2970906"/>
    <lineage>
        <taxon>Bacteria</taxon>
        <taxon>Pseudomonadati</taxon>
        <taxon>Pseudomonadota</taxon>
        <taxon>Alphaproteobacteria</taxon>
        <taxon>Rhodospirillales</taxon>
        <taxon>Azospirillaceae</taxon>
        <taxon>Azospirillum</taxon>
    </lineage>
</organism>
<dbReference type="InterPro" id="IPR012337">
    <property type="entry name" value="RNaseH-like_sf"/>
</dbReference>
<dbReference type="Pfam" id="PF13276">
    <property type="entry name" value="HTH_21"/>
    <property type="match status" value="1"/>
</dbReference>
<dbReference type="GO" id="GO:0003676">
    <property type="term" value="F:nucleic acid binding"/>
    <property type="evidence" value="ECO:0007669"/>
    <property type="project" value="InterPro"/>
</dbReference>
<protein>
    <submittedName>
        <fullName evidence="2">Transposase</fullName>
    </submittedName>
</protein>
<dbReference type="AlphaFoldDB" id="A0A060DQL2"/>
<dbReference type="InterPro" id="IPR001584">
    <property type="entry name" value="Integrase_cat-core"/>
</dbReference>
<dbReference type="Proteomes" id="UP000027186">
    <property type="component" value="Plasmid AbAZ39_p1"/>
</dbReference>
<dbReference type="EMBL" id="CP007794">
    <property type="protein sequence ID" value="AIB13254.1"/>
    <property type="molecule type" value="Genomic_DNA"/>
</dbReference>
<dbReference type="SUPFAM" id="SSF53098">
    <property type="entry name" value="Ribonuclease H-like"/>
    <property type="match status" value="1"/>
</dbReference>
<dbReference type="InterPro" id="IPR025948">
    <property type="entry name" value="HTH-like_dom"/>
</dbReference>
<dbReference type="SUPFAM" id="SSF46689">
    <property type="entry name" value="Homeodomain-like"/>
    <property type="match status" value="1"/>
</dbReference>
<evidence type="ECO:0000313" key="3">
    <source>
        <dbReference type="Proteomes" id="UP000027186"/>
    </source>
</evidence>
<dbReference type="PANTHER" id="PTHR46889:SF4">
    <property type="entry name" value="TRANSPOSASE INSO FOR INSERTION SEQUENCE ELEMENT IS911B-RELATED"/>
    <property type="match status" value="1"/>
</dbReference>
<dbReference type="InterPro" id="IPR050900">
    <property type="entry name" value="Transposase_IS3/IS150/IS904"/>
</dbReference>
<evidence type="ECO:0000313" key="2">
    <source>
        <dbReference type="EMBL" id="AIB13254.1"/>
    </source>
</evidence>
<dbReference type="InterPro" id="IPR048020">
    <property type="entry name" value="Transpos_IS3"/>
</dbReference>
<reference evidence="2 3" key="1">
    <citation type="journal article" date="2014" name="Genome Announc.">
        <title>Complete Genome Sequence of the Model Rhizosphere Strain Azospirillum brasilense Az39, Successfully Applied in Agriculture.</title>
        <authorList>
            <person name="Rivera D."/>
            <person name="Revale S."/>
            <person name="Molina R."/>
            <person name="Gualpa J."/>
            <person name="Puente M."/>
            <person name="Maroniche G."/>
            <person name="Paris G."/>
            <person name="Baker D."/>
            <person name="Clavijo B."/>
            <person name="McLay K."/>
            <person name="Spaepen S."/>
            <person name="Perticari A."/>
            <person name="Vazquez M."/>
            <person name="Wisniewski-Dye F."/>
            <person name="Watkins C."/>
            <person name="Martinez-Abarca F."/>
            <person name="Vanderleyden J."/>
            <person name="Cassan F."/>
        </authorList>
    </citation>
    <scope>NUCLEOTIDE SEQUENCE [LARGE SCALE GENOMIC DNA]</scope>
    <source>
        <strain evidence="2 3">Az39</strain>
        <plasmid evidence="2">AbAZ39_p1</plasmid>
    </source>
</reference>
<geneLocation type="plasmid" evidence="2 3">
    <name>AbAZ39_p1</name>
</geneLocation>
<name>A0A060DQL2_9PROT</name>
<dbReference type="Pfam" id="PF00665">
    <property type="entry name" value="rve"/>
    <property type="match status" value="1"/>
</dbReference>